<keyword evidence="2" id="KW-0812">Transmembrane</keyword>
<gene>
    <name evidence="3" type="ORF">O9K51_01512</name>
</gene>
<sequence>MDHLPLADGASLPPIGIPYVAIALSAAPYIHGEHSFIDFPVHHLQELQLVHPDLGPQDALLSLAQSWLFFGTLVEFFREPVPSDSFTRLDSGGRRIICTSSLHGLRSRWIAALPSRFILTATARQVIGRRCGVVLARATWALGQLERVIADDPRGRLVAFSIKLLLCSLCQTLRTVLYPTRTLDAILTRLRFRPALADRVTKSDFLLWDYMVDNGCPIVFWMDVFCIPVERQGIQRNTDLKGTAIQLMDLTYSCAHQVLVLDAEMESIEPQRGSGDELGILNSCLGTLARATTCRWMTRSWTLQEGALASTLWIDYAQRLTPHKSFYDFRIAPSLVDQAAPEILSLIDILEEHTALPFVGRGSQDMTHAAPYCSSAREVQFLEVWNSLIGRSTTKPEDFHCILAKQVAPAFLLDFSVHELLKVGRSDSPQPDNGLDMDRSNARMRSIIQAQKRLPMQLFCFQGRNALNGNKMGWLPEKPIGPPLTDDAFLRSVTIVPEGFAMEGSCLAYCFLAWPPPNAATSFCLDIPSRTSAHPHVVLDLPDAGSVSNSELLIYLNIDADAHTLLSESMQSGAAFLVTERQTSSLKVTYLCSVKFRHCWDVHAATDDSCHVLGSAVSKKTSILIAGPESSAALKFRRPARVGANLISTFPAKLFVFTAGAALIIGVLLVAAMAFPPTRRSLFHWPVIRHSVLLFYFCLLCVAAFYVGSLLFICARYISSPWIRKSYLTGKLPWQRAAEATRRYMDDYVDDIPLSSEGGPGNSIQGIPLYLDDIDVTETARDGFEWLGADNADILRTIRRALVATQADGTGMGFWDIMRDGMVISRWIARVQKRRTLKGALFDYGLTRGPTMGKDDKTTVEVAAVTAPPPYQPSSSTPPHIQPEQRSFSPVPLHNQPEIQPYAPPFQQHAPPPFPPSQPIQLQQMPMPAMTTASHMQPGQQGQWISMGPPQQHQPLNIPAGQPQWVMGTVNQGYGGGGGGHTQFIQTPQGVFAVHQQQQQPQIVVVGGQQQEPKTMVINNNNNNNTTVPHYQQPQRFETPSASLIVALVGLATSSAVREMKKQSEVAGFNPVAVKAASHFGTQVIKTGVANSGHLGLQAAVAGATNAGEAILSAGVVAAGVPAVAKELAEAVHAGAFEGFAGPDSALQRWDDERMRNGEARKQAIIEWAKGIAGAFETLIPGYPDPPPPPPNPSPLPPPPPRHSIMNVGFFLCVIVRLVATNPVDNSQRQREVAGFNPAPVIKAAAVTAPLIKDLGNKAIKAGAANSGHLGPEAAAAGAVNAGQAIIMGGAAVAGGATVASKLGKAAVGGAFDDFGGQGSSIERWDADRMKKGEERKQALIQVAKDIGEAFEKLIPGHPGPLCSDKKHFYPGHPEPRPPKFFMINWAVWT</sequence>
<evidence type="ECO:0000313" key="4">
    <source>
        <dbReference type="Proteomes" id="UP001163105"/>
    </source>
</evidence>
<organism evidence="3 4">
    <name type="scientific">Purpureocillium lavendulum</name>
    <dbReference type="NCBI Taxonomy" id="1247861"/>
    <lineage>
        <taxon>Eukaryota</taxon>
        <taxon>Fungi</taxon>
        <taxon>Dikarya</taxon>
        <taxon>Ascomycota</taxon>
        <taxon>Pezizomycotina</taxon>
        <taxon>Sordariomycetes</taxon>
        <taxon>Hypocreomycetidae</taxon>
        <taxon>Hypocreales</taxon>
        <taxon>Ophiocordycipitaceae</taxon>
        <taxon>Purpureocillium</taxon>
    </lineage>
</organism>
<keyword evidence="2" id="KW-0472">Membrane</keyword>
<evidence type="ECO:0000313" key="3">
    <source>
        <dbReference type="EMBL" id="KAJ6446739.1"/>
    </source>
</evidence>
<keyword evidence="4" id="KW-1185">Reference proteome</keyword>
<evidence type="ECO:0000256" key="2">
    <source>
        <dbReference type="SAM" id="Phobius"/>
    </source>
</evidence>
<dbReference type="PANTHER" id="PTHR39596:SF4">
    <property type="entry name" value="HET DOMAIN PROTEIN (AFU_ORTHOLOGUE AFUA_3G03140)-RELATED"/>
    <property type="match status" value="1"/>
</dbReference>
<keyword evidence="2" id="KW-1133">Transmembrane helix</keyword>
<proteinExistence type="predicted"/>
<feature type="transmembrane region" description="Helical" evidence="2">
    <location>
        <begin position="654"/>
        <end position="674"/>
    </location>
</feature>
<dbReference type="Proteomes" id="UP001163105">
    <property type="component" value="Unassembled WGS sequence"/>
</dbReference>
<dbReference type="EMBL" id="JAQHRD010000001">
    <property type="protein sequence ID" value="KAJ6446739.1"/>
    <property type="molecule type" value="Genomic_DNA"/>
</dbReference>
<comment type="caution">
    <text evidence="3">The sequence shown here is derived from an EMBL/GenBank/DDBJ whole genome shotgun (WGS) entry which is preliminary data.</text>
</comment>
<dbReference type="PANTHER" id="PTHR39596">
    <property type="match status" value="1"/>
</dbReference>
<reference evidence="3" key="1">
    <citation type="submission" date="2023-01" db="EMBL/GenBank/DDBJ databases">
        <title>The growth and conidiation of Purpureocillium lavendulum are regulated by nitrogen source and histone H3K14 acetylation.</title>
        <authorList>
            <person name="Tang P."/>
            <person name="Han J."/>
            <person name="Zhang C."/>
            <person name="Tang P."/>
            <person name="Qi F."/>
            <person name="Zhang K."/>
            <person name="Liang L."/>
        </authorList>
    </citation>
    <scope>NUCLEOTIDE SEQUENCE</scope>
    <source>
        <strain evidence="3">YMF1.00683</strain>
    </source>
</reference>
<feature type="region of interest" description="Disordered" evidence="1">
    <location>
        <begin position="1180"/>
        <end position="1201"/>
    </location>
</feature>
<feature type="transmembrane region" description="Helical" evidence="2">
    <location>
        <begin position="694"/>
        <end position="718"/>
    </location>
</feature>
<feature type="compositionally biased region" description="Pro residues" evidence="1">
    <location>
        <begin position="1183"/>
        <end position="1201"/>
    </location>
</feature>
<name>A0AB34G5P5_9HYPO</name>
<evidence type="ECO:0000256" key="1">
    <source>
        <dbReference type="SAM" id="MobiDB-lite"/>
    </source>
</evidence>
<protein>
    <submittedName>
        <fullName evidence="3">Uncharacterized protein</fullName>
    </submittedName>
</protein>
<accession>A0AB34G5P5</accession>